<dbReference type="RefSeq" id="WP_188998268.1">
    <property type="nucleotide sequence ID" value="NZ_BMHP01000007.1"/>
</dbReference>
<protein>
    <recommendedName>
        <fullName evidence="3">Transcriptional regulator</fullName>
    </recommendedName>
</protein>
<accession>A0A916ZFL6</accession>
<dbReference type="Gene3D" id="3.30.70.270">
    <property type="match status" value="1"/>
</dbReference>
<reference evidence="1" key="1">
    <citation type="journal article" date="2014" name="Int. J. Syst. Evol. Microbiol.">
        <title>Complete genome sequence of Corynebacterium casei LMG S-19264T (=DSM 44701T), isolated from a smear-ripened cheese.</title>
        <authorList>
            <consortium name="US DOE Joint Genome Institute (JGI-PGF)"/>
            <person name="Walter F."/>
            <person name="Albersmeier A."/>
            <person name="Kalinowski J."/>
            <person name="Ruckert C."/>
        </authorList>
    </citation>
    <scope>NUCLEOTIDE SEQUENCE</scope>
    <source>
        <strain evidence="1">CGMCC 1.15178</strain>
    </source>
</reference>
<dbReference type="InterPro" id="IPR043128">
    <property type="entry name" value="Rev_trsase/Diguanyl_cyclase"/>
</dbReference>
<evidence type="ECO:0000313" key="2">
    <source>
        <dbReference type="Proteomes" id="UP000612456"/>
    </source>
</evidence>
<evidence type="ECO:0008006" key="3">
    <source>
        <dbReference type="Google" id="ProtNLM"/>
    </source>
</evidence>
<evidence type="ECO:0000313" key="1">
    <source>
        <dbReference type="EMBL" id="GGD94415.1"/>
    </source>
</evidence>
<reference evidence="1" key="2">
    <citation type="submission" date="2020-09" db="EMBL/GenBank/DDBJ databases">
        <authorList>
            <person name="Sun Q."/>
            <person name="Zhou Y."/>
        </authorList>
    </citation>
    <scope>NUCLEOTIDE SEQUENCE</scope>
    <source>
        <strain evidence="1">CGMCC 1.15178</strain>
    </source>
</reference>
<organism evidence="1 2">
    <name type="scientific">Paenibacillus nasutitermitis</name>
    <dbReference type="NCBI Taxonomy" id="1652958"/>
    <lineage>
        <taxon>Bacteria</taxon>
        <taxon>Bacillati</taxon>
        <taxon>Bacillota</taxon>
        <taxon>Bacilli</taxon>
        <taxon>Bacillales</taxon>
        <taxon>Paenibacillaceae</taxon>
        <taxon>Paenibacillus</taxon>
    </lineage>
</organism>
<keyword evidence="2" id="KW-1185">Reference proteome</keyword>
<gene>
    <name evidence="1" type="ORF">GCM10010911_61350</name>
</gene>
<dbReference type="EMBL" id="BMHP01000007">
    <property type="protein sequence ID" value="GGD94415.1"/>
    <property type="molecule type" value="Genomic_DNA"/>
</dbReference>
<sequence length="450" mass="50291">MWTEEGTQTTEMPEIRIAIIGPRAMMKKMEHCLKGFPSFVSILKEYQTVSEAAELARAANAEADVMLFTGEIPYEFAKSKVQLRIPALFVPLTSSSLYSCLFRLERTHGISSLSVDTLSKTMIETALHELGGPEVELEIYEKTAHPTEKDLLQFHREQHKTGRSLCALTAFNSVAVQLAKDGIPCECIVPTNQDIIVTLERALLSTEWRRKKEAQVVMGLIHVDNFSKLADSQISEHEVQRLQLDIHHMVLNFVEHLDGHLTQLAANEYLFVTTRGIFERETGGYKRIPLAKKLERAYGVHLSIGVGFGYSAGEAGMHARQSLRLARDGGGDNCFIVREDESVIGPLEMTEPKGLDLSLVDAALVKKAEAAGLTSIYLSRLISHTTRFGRIDYYAQELASVLGVTTRSVHRFLLAWMDAGLIDIIGEEKGASRGRPRQKYRMTFLNDKKV</sequence>
<dbReference type="AlphaFoldDB" id="A0A916ZFL6"/>
<dbReference type="Pfam" id="PF24898">
    <property type="entry name" value="GGDEF_GdpP"/>
    <property type="match status" value="1"/>
</dbReference>
<comment type="caution">
    <text evidence="1">The sequence shown here is derived from an EMBL/GenBank/DDBJ whole genome shotgun (WGS) entry which is preliminary data.</text>
</comment>
<name>A0A916ZFL6_9BACL</name>
<proteinExistence type="predicted"/>
<dbReference type="Proteomes" id="UP000612456">
    <property type="component" value="Unassembled WGS sequence"/>
</dbReference>